<dbReference type="GO" id="GO:0042597">
    <property type="term" value="C:periplasmic space"/>
    <property type="evidence" value="ECO:0007669"/>
    <property type="project" value="UniProtKB-SubCell"/>
</dbReference>
<name>A0A8F9TSQ6_9BACT</name>
<dbReference type="Proteomes" id="UP000825051">
    <property type="component" value="Chromosome"/>
</dbReference>
<dbReference type="KEGG" id="ole:K0B96_13790"/>
<keyword evidence="5" id="KW-0574">Periplasm</keyword>
<evidence type="ECO:0000256" key="10">
    <source>
        <dbReference type="SAM" id="SignalP"/>
    </source>
</evidence>
<evidence type="ECO:0000259" key="11">
    <source>
        <dbReference type="PROSITE" id="PS51007"/>
    </source>
</evidence>
<feature type="binding site" description="axial binding residue" evidence="9">
    <location>
        <position position="261"/>
    </location>
    <ligand>
        <name>heme c</name>
        <dbReference type="ChEBI" id="CHEBI:61717"/>
        <label>2</label>
    </ligand>
    <ligandPart>
        <name>Fe</name>
        <dbReference type="ChEBI" id="CHEBI:18248"/>
    </ligandPart>
</feature>
<proteinExistence type="predicted"/>
<dbReference type="GO" id="GO:0046872">
    <property type="term" value="F:metal ion binding"/>
    <property type="evidence" value="ECO:0007669"/>
    <property type="project" value="UniProtKB-KW"/>
</dbReference>
<evidence type="ECO:0000256" key="6">
    <source>
        <dbReference type="ARBA" id="ARBA00023002"/>
    </source>
</evidence>
<dbReference type="EMBL" id="CP080507">
    <property type="protein sequence ID" value="QYM78360.1"/>
    <property type="molecule type" value="Genomic_DNA"/>
</dbReference>
<keyword evidence="6" id="KW-0560">Oxidoreductase</keyword>
<reference evidence="12" key="1">
    <citation type="submission" date="2021-08" db="EMBL/GenBank/DDBJ databases">
        <title>Genome of a novel bacterium of the phylum Verrucomicrobia, Oleiharenicola sp. KSB-15.</title>
        <authorList>
            <person name="Chung J.-H."/>
            <person name="Ahn J.-H."/>
            <person name="Yoon Y."/>
            <person name="Kim D.-Y."/>
            <person name="An S.-H."/>
            <person name="Park I."/>
            <person name="Yeon J."/>
        </authorList>
    </citation>
    <scope>NUCLEOTIDE SEQUENCE</scope>
    <source>
        <strain evidence="12">KSB-15</strain>
    </source>
</reference>
<evidence type="ECO:0000256" key="1">
    <source>
        <dbReference type="ARBA" id="ARBA00004418"/>
    </source>
</evidence>
<evidence type="ECO:0000256" key="4">
    <source>
        <dbReference type="ARBA" id="ARBA00022729"/>
    </source>
</evidence>
<feature type="binding site" description="covalent" evidence="8">
    <location>
        <position position="257"/>
    </location>
    <ligand>
        <name>heme c</name>
        <dbReference type="ChEBI" id="CHEBI:61717"/>
        <label>2</label>
    </ligand>
</feature>
<comment type="cofactor">
    <cofactor evidence="8">
        <name>heme</name>
        <dbReference type="ChEBI" id="CHEBI:30413"/>
    </cofactor>
    <text evidence="8">Binds 2 heme groups.</text>
</comment>
<keyword evidence="13" id="KW-1185">Reference proteome</keyword>
<dbReference type="InterPro" id="IPR036909">
    <property type="entry name" value="Cyt_c-like_dom_sf"/>
</dbReference>
<feature type="binding site" description="covalent" evidence="8">
    <location>
        <position position="76"/>
    </location>
    <ligand>
        <name>heme c</name>
        <dbReference type="ChEBI" id="CHEBI:61717"/>
        <label>1</label>
    </ligand>
</feature>
<dbReference type="Pfam" id="PF03150">
    <property type="entry name" value="CCP_MauG"/>
    <property type="match status" value="1"/>
</dbReference>
<organism evidence="12 13">
    <name type="scientific">Horticoccus luteus</name>
    <dbReference type="NCBI Taxonomy" id="2862869"/>
    <lineage>
        <taxon>Bacteria</taxon>
        <taxon>Pseudomonadati</taxon>
        <taxon>Verrucomicrobiota</taxon>
        <taxon>Opitutia</taxon>
        <taxon>Opitutales</taxon>
        <taxon>Opitutaceae</taxon>
        <taxon>Horticoccus</taxon>
    </lineage>
</organism>
<dbReference type="Gene3D" id="1.10.760.10">
    <property type="entry name" value="Cytochrome c-like domain"/>
    <property type="match status" value="2"/>
</dbReference>
<feature type="binding site" description="axial binding residue" evidence="9">
    <location>
        <position position="80"/>
    </location>
    <ligand>
        <name>heme c</name>
        <dbReference type="ChEBI" id="CHEBI:61717"/>
        <label>1</label>
    </ligand>
    <ligandPart>
        <name>Fe</name>
        <dbReference type="ChEBI" id="CHEBI:18248"/>
    </ligandPart>
</feature>
<protein>
    <recommendedName>
        <fullName evidence="11">Cytochrome c domain-containing protein</fullName>
    </recommendedName>
</protein>
<dbReference type="PANTHER" id="PTHR30600:SF10">
    <property type="entry name" value="BLL6722 PROTEIN"/>
    <property type="match status" value="1"/>
</dbReference>
<dbReference type="InterPro" id="IPR004852">
    <property type="entry name" value="Di-haem_cyt_c_peroxidsae"/>
</dbReference>
<evidence type="ECO:0000256" key="2">
    <source>
        <dbReference type="ARBA" id="ARBA00022617"/>
    </source>
</evidence>
<dbReference type="PROSITE" id="PS51007">
    <property type="entry name" value="CYTC"/>
    <property type="match status" value="1"/>
</dbReference>
<feature type="chain" id="PRO_5034135627" description="Cytochrome c domain-containing protein" evidence="10">
    <location>
        <begin position="19"/>
        <end position="403"/>
    </location>
</feature>
<comment type="PTM">
    <text evidence="8">Binds 2 heme groups per subunit.</text>
</comment>
<dbReference type="GO" id="GO:0020037">
    <property type="term" value="F:heme binding"/>
    <property type="evidence" value="ECO:0007669"/>
    <property type="project" value="InterPro"/>
</dbReference>
<keyword evidence="2 8" id="KW-0349">Heme</keyword>
<dbReference type="RefSeq" id="WP_220161464.1">
    <property type="nucleotide sequence ID" value="NZ_CP080507.1"/>
</dbReference>
<gene>
    <name evidence="12" type="ORF">K0B96_13790</name>
</gene>
<comment type="subcellular location">
    <subcellularLocation>
        <location evidence="1">Periplasm</location>
    </subcellularLocation>
</comment>
<evidence type="ECO:0000313" key="12">
    <source>
        <dbReference type="EMBL" id="QYM78360.1"/>
    </source>
</evidence>
<feature type="domain" description="Cytochrome c" evidence="11">
    <location>
        <begin position="242"/>
        <end position="394"/>
    </location>
</feature>
<evidence type="ECO:0000256" key="3">
    <source>
        <dbReference type="ARBA" id="ARBA00022723"/>
    </source>
</evidence>
<keyword evidence="4 10" id="KW-0732">Signal</keyword>
<evidence type="ECO:0000256" key="8">
    <source>
        <dbReference type="PIRSR" id="PIRSR000294-1"/>
    </source>
</evidence>
<feature type="binding site" description="covalent" evidence="8">
    <location>
        <position position="260"/>
    </location>
    <ligand>
        <name>heme c</name>
        <dbReference type="ChEBI" id="CHEBI:61717"/>
        <label>2</label>
    </ligand>
</feature>
<dbReference type="SUPFAM" id="SSF46626">
    <property type="entry name" value="Cytochrome c"/>
    <property type="match status" value="2"/>
</dbReference>
<sequence length="403" mass="43698">MIRITFLVALAAIPAARAAEGWSPAEIAEIRHFSLAELGAPPADSSNRFGDDPRAAELGRKLFFDPRLSANGRVSCATCHQPERDFQDGLPLSKGVGTTNRRAMPIAGTAHLPFLFWDGRKDSQWAQALGPLESAVEHGGSRAQYAHVIAEHYRPDYEAIFGRLPDLASVPAQAGPVADAHAAAAWRQLSEEQRNAVTGIFVNLGKAIAAYERRIEPGKSRFDRYLDSLLATGRAPTDVLTADEQAGLRLFVGKANCVQCHNGPLFTNGDFHNTGVPAIPTLPRDHGRRDGARQVLTDEFNRHSRWSDARAESAEIDFVKPNAREQERAFKVPSLRGVGERAPYMHAGQIATLSAVLRHYNQAPAASAGHSELHPLKLADHELTQLEAFLRALSASAASPAGK</sequence>
<dbReference type="GO" id="GO:0009055">
    <property type="term" value="F:electron transfer activity"/>
    <property type="evidence" value="ECO:0007669"/>
    <property type="project" value="InterPro"/>
</dbReference>
<dbReference type="InterPro" id="IPR051395">
    <property type="entry name" value="Cytochrome_c_Peroxidase/MauG"/>
</dbReference>
<evidence type="ECO:0000313" key="13">
    <source>
        <dbReference type="Proteomes" id="UP000825051"/>
    </source>
</evidence>
<dbReference type="PANTHER" id="PTHR30600">
    <property type="entry name" value="CYTOCHROME C PEROXIDASE-RELATED"/>
    <property type="match status" value="1"/>
</dbReference>
<evidence type="ECO:0000256" key="9">
    <source>
        <dbReference type="PIRSR" id="PIRSR000294-2"/>
    </source>
</evidence>
<keyword evidence="3 9" id="KW-0479">Metal-binding</keyword>
<feature type="binding site" description="covalent" evidence="8">
    <location>
        <position position="79"/>
    </location>
    <ligand>
        <name>heme c</name>
        <dbReference type="ChEBI" id="CHEBI:61717"/>
        <label>1</label>
    </ligand>
</feature>
<feature type="signal peptide" evidence="10">
    <location>
        <begin position="1"/>
        <end position="18"/>
    </location>
</feature>
<evidence type="ECO:0000256" key="7">
    <source>
        <dbReference type="ARBA" id="ARBA00023004"/>
    </source>
</evidence>
<dbReference type="InterPro" id="IPR026259">
    <property type="entry name" value="MauG/Cytc_peroxidase"/>
</dbReference>
<dbReference type="PIRSF" id="PIRSF000294">
    <property type="entry name" value="Cytochrome-c_peroxidase"/>
    <property type="match status" value="1"/>
</dbReference>
<dbReference type="GO" id="GO:0004130">
    <property type="term" value="F:cytochrome-c peroxidase activity"/>
    <property type="evidence" value="ECO:0007669"/>
    <property type="project" value="TreeGrafter"/>
</dbReference>
<accession>A0A8F9TSQ6</accession>
<dbReference type="AlphaFoldDB" id="A0A8F9TSQ6"/>
<keyword evidence="7 9" id="KW-0408">Iron</keyword>
<evidence type="ECO:0000256" key="5">
    <source>
        <dbReference type="ARBA" id="ARBA00022764"/>
    </source>
</evidence>
<dbReference type="InterPro" id="IPR009056">
    <property type="entry name" value="Cyt_c-like_dom"/>
</dbReference>